<keyword evidence="2" id="KW-1185">Reference proteome</keyword>
<proteinExistence type="predicted"/>
<dbReference type="Gene3D" id="3.30.565.10">
    <property type="entry name" value="Histidine kinase-like ATPase, C-terminal domain"/>
    <property type="match status" value="1"/>
</dbReference>
<evidence type="ECO:0000313" key="1">
    <source>
        <dbReference type="EMBL" id="RDX39385.1"/>
    </source>
</evidence>
<sequence length="94" mass="10323">MTCVARRALYEAMGESEEVIRRRLMENSGEDGIVVGDETRLRQIITNLASNACKFTPTGGKLTIKTKLVAVSQVMLGRSLTPRSVGQQRPTSNK</sequence>
<dbReference type="STRING" id="139420.A0A371CGH9"/>
<organism evidence="1 2">
    <name type="scientific">Lentinus brumalis</name>
    <dbReference type="NCBI Taxonomy" id="2498619"/>
    <lineage>
        <taxon>Eukaryota</taxon>
        <taxon>Fungi</taxon>
        <taxon>Dikarya</taxon>
        <taxon>Basidiomycota</taxon>
        <taxon>Agaricomycotina</taxon>
        <taxon>Agaricomycetes</taxon>
        <taxon>Polyporales</taxon>
        <taxon>Polyporaceae</taxon>
        <taxon>Lentinus</taxon>
    </lineage>
</organism>
<accession>A0A371CGH9</accession>
<dbReference type="SUPFAM" id="SSF55874">
    <property type="entry name" value="ATPase domain of HSP90 chaperone/DNA topoisomerase II/histidine kinase"/>
    <property type="match status" value="1"/>
</dbReference>
<protein>
    <recommendedName>
        <fullName evidence="3">Histidine kinase domain-containing protein</fullName>
    </recommendedName>
</protein>
<gene>
    <name evidence="1" type="ORF">OH76DRAFT_1491231</name>
</gene>
<dbReference type="EMBL" id="KZ857947">
    <property type="protein sequence ID" value="RDX39385.1"/>
    <property type="molecule type" value="Genomic_DNA"/>
</dbReference>
<reference evidence="1 2" key="1">
    <citation type="journal article" date="2018" name="Biotechnol. Biofuels">
        <title>Integrative visual omics of the white-rot fungus Polyporus brumalis exposes the biotechnological potential of its oxidative enzymes for delignifying raw plant biomass.</title>
        <authorList>
            <person name="Miyauchi S."/>
            <person name="Rancon A."/>
            <person name="Drula E."/>
            <person name="Hage H."/>
            <person name="Chaduli D."/>
            <person name="Favel A."/>
            <person name="Grisel S."/>
            <person name="Henrissat B."/>
            <person name="Herpoel-Gimbert I."/>
            <person name="Ruiz-Duenas F.J."/>
            <person name="Chevret D."/>
            <person name="Hainaut M."/>
            <person name="Lin J."/>
            <person name="Wang M."/>
            <person name="Pangilinan J."/>
            <person name="Lipzen A."/>
            <person name="Lesage-Meessen L."/>
            <person name="Navarro D."/>
            <person name="Riley R."/>
            <person name="Grigoriev I.V."/>
            <person name="Zhou S."/>
            <person name="Raouche S."/>
            <person name="Rosso M.N."/>
        </authorList>
    </citation>
    <scope>NUCLEOTIDE SEQUENCE [LARGE SCALE GENOMIC DNA]</scope>
    <source>
        <strain evidence="1 2">BRFM 1820</strain>
    </source>
</reference>
<dbReference type="OrthoDB" id="60033at2759"/>
<evidence type="ECO:0008006" key="3">
    <source>
        <dbReference type="Google" id="ProtNLM"/>
    </source>
</evidence>
<dbReference type="Proteomes" id="UP000256964">
    <property type="component" value="Unassembled WGS sequence"/>
</dbReference>
<evidence type="ECO:0000313" key="2">
    <source>
        <dbReference type="Proteomes" id="UP000256964"/>
    </source>
</evidence>
<dbReference type="AlphaFoldDB" id="A0A371CGH9"/>
<dbReference type="InterPro" id="IPR036890">
    <property type="entry name" value="HATPase_C_sf"/>
</dbReference>
<name>A0A371CGH9_9APHY</name>